<protein>
    <submittedName>
        <fullName evidence="1">Uncharacterized protein</fullName>
    </submittedName>
</protein>
<evidence type="ECO:0000313" key="1">
    <source>
        <dbReference type="EMBL" id="QTQ14756.1"/>
    </source>
</evidence>
<keyword evidence="2" id="KW-1185">Reference proteome</keyword>
<proteinExistence type="predicted"/>
<evidence type="ECO:0000313" key="2">
    <source>
        <dbReference type="Proteomes" id="UP000671908"/>
    </source>
</evidence>
<gene>
    <name evidence="1" type="ORF">HRQ91_09930</name>
</gene>
<reference evidence="1 2" key="1">
    <citation type="journal article" date="2021" name="Microbiol. Resour. Announc.">
        <title>Complete Genome Sequences of Three Human Oral Treponema parvum Isolates.</title>
        <authorList>
            <person name="Zeng H."/>
            <person name="Watt R.M."/>
        </authorList>
    </citation>
    <scope>NUCLEOTIDE SEQUENCE [LARGE SCALE GENOMIC DNA]</scope>
    <source>
        <strain evidence="1 2">ATCC 700770</strain>
    </source>
</reference>
<accession>A0A975F5C9</accession>
<dbReference type="EMBL" id="CP054142">
    <property type="protein sequence ID" value="QTQ14756.1"/>
    <property type="molecule type" value="Genomic_DNA"/>
</dbReference>
<dbReference type="KEGG" id="tpav:HRQ91_09930"/>
<dbReference type="RefSeq" id="WP_210119398.1">
    <property type="nucleotide sequence ID" value="NZ_CP054142.1"/>
</dbReference>
<dbReference type="AlphaFoldDB" id="A0A975F5C9"/>
<sequence length="295" mass="32925">MFLQGCSLGNEAYFFCGETSIELALPSWPPYISEDGGSSVSDISYPELECWLIECQTAEKHFSFYADKNERSVKIRLPENFPASVLSYPVTRHKNGNALFFYPAGCIYPQNTERLSWREGFAANILASLYAGTKDRRQTAEYASTFNWRRLKETLSAKEAENLAKINDSITEGLPPGKRPTYYNPWNLDKDVVLRSIAQRSFNIRKLNLPLCLNISGDDEVVASLGGIRELLSPYIPENAEFQKMNFLTIIKKAENKSRFLCGDLVAVLSVSTGGNSAGGNLKLELCALPLYSGK</sequence>
<organism evidence="1 2">
    <name type="scientific">Treponema parvum</name>
    <dbReference type="NCBI Taxonomy" id="138851"/>
    <lineage>
        <taxon>Bacteria</taxon>
        <taxon>Pseudomonadati</taxon>
        <taxon>Spirochaetota</taxon>
        <taxon>Spirochaetia</taxon>
        <taxon>Spirochaetales</taxon>
        <taxon>Treponemataceae</taxon>
        <taxon>Treponema</taxon>
    </lineage>
</organism>
<dbReference type="Proteomes" id="UP000671908">
    <property type="component" value="Chromosome"/>
</dbReference>
<name>A0A975F5C9_9SPIR</name>